<evidence type="ECO:0000256" key="2">
    <source>
        <dbReference type="ARBA" id="ARBA00022729"/>
    </source>
</evidence>
<dbReference type="InterPro" id="IPR002509">
    <property type="entry name" value="NODB_dom"/>
</dbReference>
<accession>A0ABX1D0K9</accession>
<dbReference type="Proteomes" id="UP000703674">
    <property type="component" value="Unassembled WGS sequence"/>
</dbReference>
<evidence type="ECO:0000256" key="1">
    <source>
        <dbReference type="ARBA" id="ARBA00004613"/>
    </source>
</evidence>
<evidence type="ECO:0000259" key="3">
    <source>
        <dbReference type="PROSITE" id="PS51677"/>
    </source>
</evidence>
<keyword evidence="5" id="KW-1185">Reference proteome</keyword>
<reference evidence="4 5" key="1">
    <citation type="submission" date="2020-03" db="EMBL/GenBank/DDBJ databases">
        <title>Salinimicrobium sp. nov, isolated from SCS.</title>
        <authorList>
            <person name="Cao W.R."/>
        </authorList>
    </citation>
    <scope>NUCLEOTIDE SEQUENCE [LARGE SCALE GENOMIC DNA]</scope>
    <source>
        <strain evidence="5">J15B91</strain>
    </source>
</reference>
<comment type="subcellular location">
    <subcellularLocation>
        <location evidence="1">Secreted</location>
    </subcellularLocation>
</comment>
<evidence type="ECO:0000313" key="5">
    <source>
        <dbReference type="Proteomes" id="UP000703674"/>
    </source>
</evidence>
<evidence type="ECO:0000313" key="4">
    <source>
        <dbReference type="EMBL" id="NJW54049.1"/>
    </source>
</evidence>
<dbReference type="SUPFAM" id="SSF88713">
    <property type="entry name" value="Glycoside hydrolase/deacetylase"/>
    <property type="match status" value="1"/>
</dbReference>
<dbReference type="CDD" id="cd10918">
    <property type="entry name" value="CE4_NodB_like_5s_6s"/>
    <property type="match status" value="1"/>
</dbReference>
<dbReference type="PANTHER" id="PTHR34216:SF3">
    <property type="entry name" value="POLY-BETA-1,6-N-ACETYL-D-GLUCOSAMINE N-DEACETYLASE"/>
    <property type="match status" value="1"/>
</dbReference>
<dbReference type="InterPro" id="IPR011330">
    <property type="entry name" value="Glyco_hydro/deAcase_b/a-brl"/>
</dbReference>
<feature type="domain" description="NodB homology" evidence="3">
    <location>
        <begin position="44"/>
        <end position="233"/>
    </location>
</feature>
<name>A0ABX1D0K9_9FLAO</name>
<dbReference type="PROSITE" id="PS51677">
    <property type="entry name" value="NODB"/>
    <property type="match status" value="1"/>
</dbReference>
<dbReference type="PANTHER" id="PTHR34216">
    <property type="match status" value="1"/>
</dbReference>
<feature type="non-terminal residue" evidence="4">
    <location>
        <position position="233"/>
    </location>
</feature>
<gene>
    <name evidence="4" type="ORF">HC175_14100</name>
</gene>
<organism evidence="4 5">
    <name type="scientific">Salinimicrobium oceani</name>
    <dbReference type="NCBI Taxonomy" id="2722702"/>
    <lineage>
        <taxon>Bacteria</taxon>
        <taxon>Pseudomonadati</taxon>
        <taxon>Bacteroidota</taxon>
        <taxon>Flavobacteriia</taxon>
        <taxon>Flavobacteriales</taxon>
        <taxon>Flavobacteriaceae</taxon>
        <taxon>Salinimicrobium</taxon>
    </lineage>
</organism>
<dbReference type="Pfam" id="PF01522">
    <property type="entry name" value="Polysacc_deac_1"/>
    <property type="match status" value="1"/>
</dbReference>
<keyword evidence="2" id="KW-0732">Signal</keyword>
<sequence>MYHKVHPDSPTMWWVLVNDFYRQMSELSNKEIVFLDDYDPHDKDQVVITFDGIYRNIIEYALPILQHFGYSFELFLTSDYIGLDNEFDPVEPNASFANKNELEKLIQGGGRLQWHTRSHLNLKEVTDLETLQQELTIPADILSLDLKGFNWFAYPHGEYNATVVEEVKKRFNGAVSCHQGNNFDPHLLNRLPVVNSTSLRQDKIACIIASYNYGRYLIEAIESVLRQTILPNE</sequence>
<proteinExistence type="predicted"/>
<protein>
    <submittedName>
        <fullName evidence="4">Polysaccharide deacetylase family protein</fullName>
    </submittedName>
</protein>
<comment type="caution">
    <text evidence="4">The sequence shown here is derived from an EMBL/GenBank/DDBJ whole genome shotgun (WGS) entry which is preliminary data.</text>
</comment>
<dbReference type="RefSeq" id="WP_168139135.1">
    <property type="nucleotide sequence ID" value="NZ_JAAVJR010000010.1"/>
</dbReference>
<dbReference type="CDD" id="cd00761">
    <property type="entry name" value="Glyco_tranf_GTA_type"/>
    <property type="match status" value="1"/>
</dbReference>
<dbReference type="EMBL" id="JAAVJR010000010">
    <property type="protein sequence ID" value="NJW54049.1"/>
    <property type="molecule type" value="Genomic_DNA"/>
</dbReference>
<dbReference type="Gene3D" id="3.20.20.370">
    <property type="entry name" value="Glycoside hydrolase/deacetylase"/>
    <property type="match status" value="1"/>
</dbReference>
<dbReference type="InterPro" id="IPR051398">
    <property type="entry name" value="Polysacch_Deacetylase"/>
</dbReference>